<sequence>MERHPCDAVAIAAAVRSGEISADEVAERAIARIAERDPAVRAVVHTRFDQARAEVARGLPDGPLTGVPILVKSLGAEVAGLATSAGSRLFADAGAAADSELVARYRAAGAVVLGTTSTPEFGLSASTEPVLHGATRNPWALGRSAGGSSGGSAAAVAAGMVPVAHGNDSMGSIRIPSAMCGLFGLKPGRWRVPGAPFSNGLRNPLQANHVLTTSVRDSAAFLDVGAGPGPGFPGGRAPDRPFSREPGRPVGRLRIAVCTRAADGTATDPVCAEAAQRTAQLCAELGHEVFEAAPEHDGSRTQRAAGTVMGANLAATIDERLERLGRALREDDVEAFTRVLYERAKATGAGELSAALSVLEDAERAMAAFFGEVDLWLTPTAAAPAPDIGLLDPMSPEAMYAHSAAFVAFTRICNVTGQPAMSVPAGYDGTGVPLGVQVAAAHGAEGLLLRLAAQLEQAQPWQSVAPGYR</sequence>
<dbReference type="SUPFAM" id="SSF75304">
    <property type="entry name" value="Amidase signature (AS) enzymes"/>
    <property type="match status" value="1"/>
</dbReference>
<evidence type="ECO:0000313" key="3">
    <source>
        <dbReference type="EMBL" id="MBE9372940.1"/>
    </source>
</evidence>
<name>A0A929B6X6_9PSEU</name>
<dbReference type="InterPro" id="IPR036928">
    <property type="entry name" value="AS_sf"/>
</dbReference>
<comment type="caution">
    <text evidence="3">The sequence shown here is derived from an EMBL/GenBank/DDBJ whole genome shotgun (WGS) entry which is preliminary data.</text>
</comment>
<feature type="domain" description="Amidase" evidence="2">
    <location>
        <begin position="24"/>
        <end position="449"/>
    </location>
</feature>
<dbReference type="GO" id="GO:0003824">
    <property type="term" value="F:catalytic activity"/>
    <property type="evidence" value="ECO:0007669"/>
    <property type="project" value="InterPro"/>
</dbReference>
<reference evidence="3" key="1">
    <citation type="submission" date="2020-10" db="EMBL/GenBank/DDBJ databases">
        <title>Diversity and distribution of actinomycetes associated with coral in the coast of Hainan.</title>
        <authorList>
            <person name="Li F."/>
        </authorList>
    </citation>
    <scope>NUCLEOTIDE SEQUENCE</scope>
    <source>
        <strain evidence="3">HNM0983</strain>
    </source>
</reference>
<dbReference type="EMBL" id="JADEYC010000001">
    <property type="protein sequence ID" value="MBE9372940.1"/>
    <property type="molecule type" value="Genomic_DNA"/>
</dbReference>
<accession>A0A929B6X6</accession>
<dbReference type="PANTHER" id="PTHR11895:SF7">
    <property type="entry name" value="GLUTAMYL-TRNA(GLN) AMIDOTRANSFERASE SUBUNIT A, MITOCHONDRIAL"/>
    <property type="match status" value="1"/>
</dbReference>
<dbReference type="AlphaFoldDB" id="A0A929B6X6"/>
<dbReference type="InterPro" id="IPR023631">
    <property type="entry name" value="Amidase_dom"/>
</dbReference>
<evidence type="ECO:0000259" key="2">
    <source>
        <dbReference type="Pfam" id="PF01425"/>
    </source>
</evidence>
<protein>
    <submittedName>
        <fullName evidence="3">Amidase</fullName>
    </submittedName>
</protein>
<comment type="similarity">
    <text evidence="1">Belongs to the amidase family.</text>
</comment>
<gene>
    <name evidence="3" type="ORF">IQ251_00615</name>
</gene>
<evidence type="ECO:0000313" key="4">
    <source>
        <dbReference type="Proteomes" id="UP000598360"/>
    </source>
</evidence>
<evidence type="ECO:0000256" key="1">
    <source>
        <dbReference type="ARBA" id="ARBA00009199"/>
    </source>
</evidence>
<organism evidence="3 4">
    <name type="scientific">Saccharopolyspora montiporae</name>
    <dbReference type="NCBI Taxonomy" id="2781240"/>
    <lineage>
        <taxon>Bacteria</taxon>
        <taxon>Bacillati</taxon>
        <taxon>Actinomycetota</taxon>
        <taxon>Actinomycetes</taxon>
        <taxon>Pseudonocardiales</taxon>
        <taxon>Pseudonocardiaceae</taxon>
        <taxon>Saccharopolyspora</taxon>
    </lineage>
</organism>
<dbReference type="PANTHER" id="PTHR11895">
    <property type="entry name" value="TRANSAMIDASE"/>
    <property type="match status" value="1"/>
</dbReference>
<dbReference type="InterPro" id="IPR000120">
    <property type="entry name" value="Amidase"/>
</dbReference>
<keyword evidence="4" id="KW-1185">Reference proteome</keyword>
<dbReference type="RefSeq" id="WP_193926390.1">
    <property type="nucleotide sequence ID" value="NZ_JADEYC010000001.1"/>
</dbReference>
<dbReference type="Proteomes" id="UP000598360">
    <property type="component" value="Unassembled WGS sequence"/>
</dbReference>
<proteinExistence type="inferred from homology"/>
<dbReference type="Pfam" id="PF01425">
    <property type="entry name" value="Amidase"/>
    <property type="match status" value="1"/>
</dbReference>
<dbReference type="Gene3D" id="3.90.1300.10">
    <property type="entry name" value="Amidase signature (AS) domain"/>
    <property type="match status" value="1"/>
</dbReference>